<dbReference type="PANTHER" id="PTHR19136">
    <property type="entry name" value="MOLYBDENUM COFACTOR GUANYLYLTRANSFERASE"/>
    <property type="match status" value="1"/>
</dbReference>
<keyword evidence="6" id="KW-0342">GTP-binding</keyword>
<accession>A0A5D0XN74</accession>
<evidence type="ECO:0000256" key="5">
    <source>
        <dbReference type="ARBA" id="ARBA00022842"/>
    </source>
</evidence>
<evidence type="ECO:0000259" key="9">
    <source>
        <dbReference type="Pfam" id="PF12804"/>
    </source>
</evidence>
<keyword evidence="5" id="KW-0460">Magnesium</keyword>
<dbReference type="Proteomes" id="UP000323410">
    <property type="component" value="Unassembled WGS sequence"/>
</dbReference>
<dbReference type="AlphaFoldDB" id="A0A5D0XN74"/>
<dbReference type="InterPro" id="IPR025877">
    <property type="entry name" value="MobA-like_NTP_Trfase"/>
</dbReference>
<keyword evidence="11" id="KW-1185">Reference proteome</keyword>
<reference evidence="10 11" key="1">
    <citation type="submission" date="2019-08" db="EMBL/GenBank/DDBJ databases">
        <title>Genone of Arthrobacter echini P9.</title>
        <authorList>
            <person name="Bowman J.P."/>
        </authorList>
    </citation>
    <scope>NUCLEOTIDE SEQUENCE [LARGE SCALE GENOMIC DNA]</scope>
    <source>
        <strain evidence="10 11">P9</strain>
    </source>
</reference>
<evidence type="ECO:0000256" key="4">
    <source>
        <dbReference type="ARBA" id="ARBA00022741"/>
    </source>
</evidence>
<keyword evidence="10" id="KW-0548">Nucleotidyltransferase</keyword>
<keyword evidence="3" id="KW-0479">Metal-binding</keyword>
<dbReference type="CDD" id="cd02503">
    <property type="entry name" value="MobA"/>
    <property type="match status" value="1"/>
</dbReference>
<evidence type="ECO:0000256" key="2">
    <source>
        <dbReference type="ARBA" id="ARBA00022679"/>
    </source>
</evidence>
<evidence type="ECO:0000256" key="1">
    <source>
        <dbReference type="ARBA" id="ARBA00022490"/>
    </source>
</evidence>
<name>A0A5D0XN74_9MICC</name>
<dbReference type="Pfam" id="PF12804">
    <property type="entry name" value="NTP_transf_3"/>
    <property type="match status" value="1"/>
</dbReference>
<evidence type="ECO:0000313" key="10">
    <source>
        <dbReference type="EMBL" id="TYC97860.1"/>
    </source>
</evidence>
<keyword evidence="7" id="KW-0501">Molybdenum cofactor biosynthesis</keyword>
<keyword evidence="4" id="KW-0547">Nucleotide-binding</keyword>
<dbReference type="GO" id="GO:0046872">
    <property type="term" value="F:metal ion binding"/>
    <property type="evidence" value="ECO:0007669"/>
    <property type="project" value="UniProtKB-KW"/>
</dbReference>
<dbReference type="EMBL" id="VSLD01000006">
    <property type="protein sequence ID" value="TYC97860.1"/>
    <property type="molecule type" value="Genomic_DNA"/>
</dbReference>
<dbReference type="GO" id="GO:0016779">
    <property type="term" value="F:nucleotidyltransferase activity"/>
    <property type="evidence" value="ECO:0007669"/>
    <property type="project" value="UniProtKB-KW"/>
</dbReference>
<evidence type="ECO:0000256" key="7">
    <source>
        <dbReference type="ARBA" id="ARBA00023150"/>
    </source>
</evidence>
<evidence type="ECO:0000256" key="8">
    <source>
        <dbReference type="SAM" id="MobiDB-lite"/>
    </source>
</evidence>
<dbReference type="GO" id="GO:0005525">
    <property type="term" value="F:GTP binding"/>
    <property type="evidence" value="ECO:0007669"/>
    <property type="project" value="UniProtKB-KW"/>
</dbReference>
<dbReference type="GO" id="GO:0006777">
    <property type="term" value="P:Mo-molybdopterin cofactor biosynthetic process"/>
    <property type="evidence" value="ECO:0007669"/>
    <property type="project" value="UniProtKB-KW"/>
</dbReference>
<organism evidence="10 11">
    <name type="scientific">Arthrobacter echini</name>
    <dbReference type="NCBI Taxonomy" id="1529066"/>
    <lineage>
        <taxon>Bacteria</taxon>
        <taxon>Bacillati</taxon>
        <taxon>Actinomycetota</taxon>
        <taxon>Actinomycetes</taxon>
        <taxon>Micrococcales</taxon>
        <taxon>Micrococcaceae</taxon>
        <taxon>Arthrobacter</taxon>
    </lineage>
</organism>
<dbReference type="OrthoDB" id="4408226at2"/>
<evidence type="ECO:0000313" key="11">
    <source>
        <dbReference type="Proteomes" id="UP000323410"/>
    </source>
</evidence>
<dbReference type="Gene3D" id="3.90.550.10">
    <property type="entry name" value="Spore Coat Polysaccharide Biosynthesis Protein SpsA, Chain A"/>
    <property type="match status" value="1"/>
</dbReference>
<feature type="domain" description="MobA-like NTP transferase" evidence="9">
    <location>
        <begin position="46"/>
        <end position="197"/>
    </location>
</feature>
<keyword evidence="2 10" id="KW-0808">Transferase</keyword>
<protein>
    <submittedName>
        <fullName evidence="10">Molybdenum cofactor guanylyltransferase</fullName>
    </submittedName>
</protein>
<comment type="caution">
    <text evidence="10">The sequence shown here is derived from an EMBL/GenBank/DDBJ whole genome shotgun (WGS) entry which is preliminary data.</text>
</comment>
<evidence type="ECO:0000256" key="3">
    <source>
        <dbReference type="ARBA" id="ARBA00022723"/>
    </source>
</evidence>
<dbReference type="InterPro" id="IPR029044">
    <property type="entry name" value="Nucleotide-diphossugar_trans"/>
</dbReference>
<keyword evidence="1" id="KW-0963">Cytoplasm</keyword>
<sequence length="238" mass="23893">MAAADQAAPSPRPAVADPRAGETGAPVECIPLGVRGVSAAPPDFDAIVLAGGRSSRLGGLPKAGLVFGGRTLLERTCAALAGARRLVVVGPDPDGGQLAALAGAPSFVREEPAFAGPAAAVVAGLGTITDPAPWCAVVACDMPRVDELVPLLLAAAEVEGGTSVMAVEGGRDQPLAALYRSADLAHAIDALLAHGAVENLSMRSLLASVRTREVPVPPGVTHDVDTFSDARRLGVDVP</sequence>
<dbReference type="InterPro" id="IPR013482">
    <property type="entry name" value="Molybde_CF_guanTrfase"/>
</dbReference>
<evidence type="ECO:0000256" key="6">
    <source>
        <dbReference type="ARBA" id="ARBA00023134"/>
    </source>
</evidence>
<dbReference type="SUPFAM" id="SSF53448">
    <property type="entry name" value="Nucleotide-diphospho-sugar transferases"/>
    <property type="match status" value="1"/>
</dbReference>
<feature type="region of interest" description="Disordered" evidence="8">
    <location>
        <begin position="1"/>
        <end position="22"/>
    </location>
</feature>
<proteinExistence type="predicted"/>
<dbReference type="PANTHER" id="PTHR19136:SF81">
    <property type="entry name" value="MOLYBDENUM COFACTOR GUANYLYLTRANSFERASE"/>
    <property type="match status" value="1"/>
</dbReference>
<gene>
    <name evidence="10" type="ORF">FQ377_11610</name>
</gene>